<dbReference type="SUPFAM" id="SSF63712">
    <property type="entry name" value="Nicotinic receptor ligand binding domain-like"/>
    <property type="match status" value="1"/>
</dbReference>
<evidence type="ECO:0000256" key="6">
    <source>
        <dbReference type="ARBA" id="ARBA00022729"/>
    </source>
</evidence>
<comment type="similarity">
    <text evidence="11">Belongs to the ligand-gated ion channel (TC 1.A.9) family.</text>
</comment>
<feature type="compositionally biased region" description="Polar residues" evidence="13">
    <location>
        <begin position="392"/>
        <end position="402"/>
    </location>
</feature>
<dbReference type="InterPro" id="IPR038050">
    <property type="entry name" value="Neuro_actylchol_rec"/>
</dbReference>
<evidence type="ECO:0000256" key="12">
    <source>
        <dbReference type="SAM" id="Coils"/>
    </source>
</evidence>
<dbReference type="InterPro" id="IPR006029">
    <property type="entry name" value="Neurotrans-gated_channel_TM"/>
</dbReference>
<evidence type="ECO:0000256" key="13">
    <source>
        <dbReference type="SAM" id="MobiDB-lite"/>
    </source>
</evidence>
<dbReference type="PRINTS" id="PR00252">
    <property type="entry name" value="NRIONCHANNEL"/>
</dbReference>
<accession>A0AAW0X0X3</accession>
<dbReference type="InterPro" id="IPR036719">
    <property type="entry name" value="Neuro-gated_channel_TM_sf"/>
</dbReference>
<dbReference type="InterPro" id="IPR006202">
    <property type="entry name" value="Neur_chan_lig-bd"/>
</dbReference>
<evidence type="ECO:0000313" key="17">
    <source>
        <dbReference type="Proteomes" id="UP001445076"/>
    </source>
</evidence>
<keyword evidence="3 11" id="KW-0813">Transport</keyword>
<keyword evidence="7 11" id="KW-1133">Transmembrane helix</keyword>
<keyword evidence="12" id="KW-0175">Coiled coil</keyword>
<evidence type="ECO:0000256" key="1">
    <source>
        <dbReference type="ARBA" id="ARBA00004141"/>
    </source>
</evidence>
<keyword evidence="9 11" id="KW-0472">Membrane</keyword>
<keyword evidence="4" id="KW-1003">Cell membrane</keyword>
<dbReference type="InterPro" id="IPR006028">
    <property type="entry name" value="GABAA/Glycine_rcpt"/>
</dbReference>
<dbReference type="EMBL" id="JARKIK010000053">
    <property type="protein sequence ID" value="KAK8733518.1"/>
    <property type="molecule type" value="Genomic_DNA"/>
</dbReference>
<feature type="transmembrane region" description="Helical" evidence="11">
    <location>
        <begin position="158"/>
        <end position="180"/>
    </location>
</feature>
<evidence type="ECO:0000256" key="11">
    <source>
        <dbReference type="RuleBase" id="RU000687"/>
    </source>
</evidence>
<gene>
    <name evidence="16" type="ORF">OTU49_006339</name>
</gene>
<evidence type="ECO:0000256" key="8">
    <source>
        <dbReference type="ARBA" id="ARBA00023065"/>
    </source>
</evidence>
<dbReference type="InterPro" id="IPR006201">
    <property type="entry name" value="Neur_channel"/>
</dbReference>
<dbReference type="AlphaFoldDB" id="A0AAW0X0X3"/>
<reference evidence="16 17" key="1">
    <citation type="journal article" date="2024" name="BMC Genomics">
        <title>Genome assembly of redclaw crayfish (Cherax quadricarinatus) provides insights into its immune adaptation and hypoxia tolerance.</title>
        <authorList>
            <person name="Liu Z."/>
            <person name="Zheng J."/>
            <person name="Li H."/>
            <person name="Fang K."/>
            <person name="Wang S."/>
            <person name="He J."/>
            <person name="Zhou D."/>
            <person name="Weng S."/>
            <person name="Chi M."/>
            <person name="Gu Z."/>
            <person name="He J."/>
            <person name="Li F."/>
            <person name="Wang M."/>
        </authorList>
    </citation>
    <scope>NUCLEOTIDE SEQUENCE [LARGE SCALE GENOMIC DNA]</scope>
    <source>
        <strain evidence="16">ZL_2023a</strain>
    </source>
</reference>
<comment type="subcellular location">
    <subcellularLocation>
        <location evidence="2">Cell membrane</location>
    </subcellularLocation>
    <subcellularLocation>
        <location evidence="1">Membrane</location>
        <topology evidence="1">Multi-pass membrane protein</topology>
    </subcellularLocation>
</comment>
<dbReference type="Proteomes" id="UP001445076">
    <property type="component" value="Unassembled WGS sequence"/>
</dbReference>
<dbReference type="InterPro" id="IPR036734">
    <property type="entry name" value="Neur_chan_lig-bd_sf"/>
</dbReference>
<evidence type="ECO:0000256" key="3">
    <source>
        <dbReference type="ARBA" id="ARBA00022448"/>
    </source>
</evidence>
<evidence type="ECO:0000256" key="10">
    <source>
        <dbReference type="ARBA" id="ARBA00023303"/>
    </source>
</evidence>
<dbReference type="PROSITE" id="PS00236">
    <property type="entry name" value="NEUROTR_ION_CHANNEL"/>
    <property type="match status" value="1"/>
</dbReference>
<dbReference type="SUPFAM" id="SSF90112">
    <property type="entry name" value="Neurotransmitter-gated ion-channel transmembrane pore"/>
    <property type="match status" value="1"/>
</dbReference>
<feature type="domain" description="Neurotransmitter-gated ion-channel transmembrane" evidence="15">
    <location>
        <begin position="163"/>
        <end position="502"/>
    </location>
</feature>
<dbReference type="GO" id="GO:0005886">
    <property type="term" value="C:plasma membrane"/>
    <property type="evidence" value="ECO:0007669"/>
    <property type="project" value="UniProtKB-SubCell"/>
</dbReference>
<dbReference type="PRINTS" id="PR00253">
    <property type="entry name" value="GABAARECEPTR"/>
</dbReference>
<dbReference type="Gene3D" id="2.70.170.10">
    <property type="entry name" value="Neurotransmitter-gated ion-channel ligand-binding domain"/>
    <property type="match status" value="1"/>
</dbReference>
<keyword evidence="5 11" id="KW-0812">Transmembrane</keyword>
<evidence type="ECO:0000313" key="16">
    <source>
        <dbReference type="EMBL" id="KAK8733518.1"/>
    </source>
</evidence>
<dbReference type="GO" id="GO:0005254">
    <property type="term" value="F:chloride channel activity"/>
    <property type="evidence" value="ECO:0007669"/>
    <property type="project" value="UniProtKB-ARBA"/>
</dbReference>
<feature type="region of interest" description="Disordered" evidence="13">
    <location>
        <begin position="349"/>
        <end position="402"/>
    </location>
</feature>
<evidence type="ECO:0000259" key="15">
    <source>
        <dbReference type="Pfam" id="PF02932"/>
    </source>
</evidence>
<feature type="transmembrane region" description="Helical" evidence="11">
    <location>
        <begin position="189"/>
        <end position="210"/>
    </location>
</feature>
<dbReference type="GO" id="GO:0004888">
    <property type="term" value="F:transmembrane signaling receptor activity"/>
    <property type="evidence" value="ECO:0007669"/>
    <property type="project" value="InterPro"/>
</dbReference>
<proteinExistence type="inferred from homology"/>
<evidence type="ECO:0000256" key="9">
    <source>
        <dbReference type="ARBA" id="ARBA00023136"/>
    </source>
</evidence>
<evidence type="ECO:0000256" key="7">
    <source>
        <dbReference type="ARBA" id="ARBA00022989"/>
    </source>
</evidence>
<dbReference type="GO" id="GO:0005230">
    <property type="term" value="F:extracellular ligand-gated monoatomic ion channel activity"/>
    <property type="evidence" value="ECO:0007669"/>
    <property type="project" value="InterPro"/>
</dbReference>
<dbReference type="InterPro" id="IPR018000">
    <property type="entry name" value="Neurotransmitter_ion_chnl_CS"/>
</dbReference>
<organism evidence="16 17">
    <name type="scientific">Cherax quadricarinatus</name>
    <name type="common">Australian red claw crayfish</name>
    <dbReference type="NCBI Taxonomy" id="27406"/>
    <lineage>
        <taxon>Eukaryota</taxon>
        <taxon>Metazoa</taxon>
        <taxon>Ecdysozoa</taxon>
        <taxon>Arthropoda</taxon>
        <taxon>Crustacea</taxon>
        <taxon>Multicrustacea</taxon>
        <taxon>Malacostraca</taxon>
        <taxon>Eumalacostraca</taxon>
        <taxon>Eucarida</taxon>
        <taxon>Decapoda</taxon>
        <taxon>Pleocyemata</taxon>
        <taxon>Astacidea</taxon>
        <taxon>Parastacoidea</taxon>
        <taxon>Parastacidae</taxon>
        <taxon>Cherax</taxon>
    </lineage>
</organism>
<feature type="non-terminal residue" evidence="16">
    <location>
        <position position="1"/>
    </location>
</feature>
<protein>
    <submittedName>
        <fullName evidence="16">Uncharacterized protein</fullName>
    </submittedName>
</protein>
<evidence type="ECO:0000256" key="2">
    <source>
        <dbReference type="ARBA" id="ARBA00004236"/>
    </source>
</evidence>
<feature type="transmembrane region" description="Helical" evidence="11">
    <location>
        <begin position="489"/>
        <end position="509"/>
    </location>
</feature>
<dbReference type="CDD" id="cd19049">
    <property type="entry name" value="LGIC_TM_anion"/>
    <property type="match status" value="1"/>
</dbReference>
<sequence>QVWFDPRLRFNKTDLGKNEFSMNWMFAAKLWKPDTFFINGKNSYVHKITAPNTFIRLQHDGQITWSLRLTVRASCKMHLRKFPLDTQICPLSLASYGYNSEDMVYRWAPALVTVDADVSIAQYELFKITTTSAKVTVRRKETISTLNVKFHLKRLTGFFLLQVYVPCILIVCCSWVAFWITKKDVPGRVCLGVTTVLSMTTLGFGGRSAWPAVSYATALDYFVILCFAFVFAAVLEFACINFVERAANKRRKKLEDLKHQITERIMAAEKDATMLVTTMVREDGGVDIGTSLRDTLKVPLSVVPLSVQPIDSETLVVDTQSPLKEALKLPLAVVPGSLEALQKREVQEGLRSRLATSSPEKEEESGGDGSGIDTSVVSGETDPAVVRRETRLSGSDSGSATSRGSIFKFAKDSKEKREKSQDSESDLTVIKVDIQSEDEPPTPPPPFTVWQILTQKRKLMTEMSPSNIVPTEEDLLDRFSIIDLYARRFFPTTFFILFTIYWILFNYYITDEFPEETRVPTDGLVVV</sequence>
<dbReference type="PANTHER" id="PTHR18945">
    <property type="entry name" value="NEUROTRANSMITTER GATED ION CHANNEL"/>
    <property type="match status" value="1"/>
</dbReference>
<evidence type="ECO:0000259" key="14">
    <source>
        <dbReference type="Pfam" id="PF02931"/>
    </source>
</evidence>
<dbReference type="Pfam" id="PF02932">
    <property type="entry name" value="Neur_chan_memb"/>
    <property type="match status" value="1"/>
</dbReference>
<feature type="coiled-coil region" evidence="12">
    <location>
        <begin position="240"/>
        <end position="271"/>
    </location>
</feature>
<keyword evidence="10 11" id="KW-0407">Ion channel</keyword>
<keyword evidence="17" id="KW-1185">Reference proteome</keyword>
<evidence type="ECO:0000256" key="5">
    <source>
        <dbReference type="ARBA" id="ARBA00022692"/>
    </source>
</evidence>
<name>A0AAW0X0X3_CHEQU</name>
<dbReference type="Gene3D" id="1.20.58.390">
    <property type="entry name" value="Neurotransmitter-gated ion-channel transmembrane domain"/>
    <property type="match status" value="1"/>
</dbReference>
<comment type="caution">
    <text evidence="16">The sequence shown here is derived from an EMBL/GenBank/DDBJ whole genome shotgun (WGS) entry which is preliminary data.</text>
</comment>
<dbReference type="GO" id="GO:0099095">
    <property type="term" value="F:ligand-gated monoatomic anion channel activity"/>
    <property type="evidence" value="ECO:0007669"/>
    <property type="project" value="UniProtKB-ARBA"/>
</dbReference>
<feature type="transmembrane region" description="Helical" evidence="11">
    <location>
        <begin position="222"/>
        <end position="243"/>
    </location>
</feature>
<feature type="domain" description="Neurotransmitter-gated ion-channel ligand-binding" evidence="14">
    <location>
        <begin position="1"/>
        <end position="155"/>
    </location>
</feature>
<keyword evidence="6" id="KW-0732">Signal</keyword>
<keyword evidence="8 11" id="KW-0406">Ion transport</keyword>
<evidence type="ECO:0000256" key="4">
    <source>
        <dbReference type="ARBA" id="ARBA00022475"/>
    </source>
</evidence>
<dbReference type="Pfam" id="PF02931">
    <property type="entry name" value="Neur_chan_LBD"/>
    <property type="match status" value="1"/>
</dbReference>